<evidence type="ECO:0000313" key="3">
    <source>
        <dbReference type="Proteomes" id="UP000584374"/>
    </source>
</evidence>
<feature type="compositionally biased region" description="Low complexity" evidence="1">
    <location>
        <begin position="193"/>
        <end position="205"/>
    </location>
</feature>
<feature type="compositionally biased region" description="Pro residues" evidence="1">
    <location>
        <begin position="206"/>
        <end position="217"/>
    </location>
</feature>
<dbReference type="AlphaFoldDB" id="A0A840Q634"/>
<proteinExistence type="predicted"/>
<reference evidence="2 3" key="1">
    <citation type="submission" date="2020-08" db="EMBL/GenBank/DDBJ databases">
        <title>Sequencing the genomes of 1000 actinobacteria strains.</title>
        <authorList>
            <person name="Klenk H.-P."/>
        </authorList>
    </citation>
    <scope>NUCLEOTIDE SEQUENCE [LARGE SCALE GENOMIC DNA]</scope>
    <source>
        <strain evidence="2 3">DSM 45584</strain>
    </source>
</reference>
<keyword evidence="3" id="KW-1185">Reference proteome</keyword>
<accession>A0A840Q634</accession>
<feature type="region of interest" description="Disordered" evidence="1">
    <location>
        <begin position="1"/>
        <end position="307"/>
    </location>
</feature>
<organism evidence="2 3">
    <name type="scientific">Saccharopolyspora phatthalungensis</name>
    <dbReference type="NCBI Taxonomy" id="664693"/>
    <lineage>
        <taxon>Bacteria</taxon>
        <taxon>Bacillati</taxon>
        <taxon>Actinomycetota</taxon>
        <taxon>Actinomycetes</taxon>
        <taxon>Pseudonocardiales</taxon>
        <taxon>Pseudonocardiaceae</taxon>
        <taxon>Saccharopolyspora</taxon>
    </lineage>
</organism>
<dbReference type="Proteomes" id="UP000584374">
    <property type="component" value="Unassembled WGS sequence"/>
</dbReference>
<gene>
    <name evidence="2" type="ORF">BJ970_002951</name>
</gene>
<name>A0A840Q634_9PSEU</name>
<sequence length="307" mass="32064">MWPRRTVQPNGAAESYGAPLGGGPGGSSPPEEGLGRTLAPGSGPGGTGRRSDGSALGSGGNGPAQAEGRHGRKRPALQERRNATPVHSDGGTAKRPAGHGPGRDGPPDDGGLRSQGPGGLVGPGNPKSGPGRGGFRRENPDGGPQKGLGAKRGRKGNRGSQRLCPGPRRPGQRSSGDIGLRPHRQNGPPPRSPLGSRPTSSSRCPTKPPLTPNPTPKINPQQPHPTRREAPTNHNNPTHHGAKRRQTTTTPPRHGAQRRPPTSSSTQTRRAAPTTQQFLRPGTARSADLKQAQKKPHSQTRKWGFCW</sequence>
<evidence type="ECO:0000313" key="2">
    <source>
        <dbReference type="EMBL" id="MBB5155417.1"/>
    </source>
</evidence>
<feature type="compositionally biased region" description="Low complexity" evidence="1">
    <location>
        <begin position="258"/>
        <end position="277"/>
    </location>
</feature>
<dbReference type="EMBL" id="JACHIW010000001">
    <property type="protein sequence ID" value="MBB5155417.1"/>
    <property type="molecule type" value="Genomic_DNA"/>
</dbReference>
<protein>
    <submittedName>
        <fullName evidence="2">Uncharacterized protein</fullName>
    </submittedName>
</protein>
<evidence type="ECO:0000256" key="1">
    <source>
        <dbReference type="SAM" id="MobiDB-lite"/>
    </source>
</evidence>
<comment type="caution">
    <text evidence="2">The sequence shown here is derived from an EMBL/GenBank/DDBJ whole genome shotgun (WGS) entry which is preliminary data.</text>
</comment>